<dbReference type="EMBL" id="LJKE01000142">
    <property type="protein sequence ID" value="KZD48062.1"/>
    <property type="molecule type" value="Genomic_DNA"/>
</dbReference>
<dbReference type="RefSeq" id="WP_063263793.1">
    <property type="nucleotide sequence ID" value="NZ_LJKE01000142.1"/>
</dbReference>
<evidence type="ECO:0000313" key="1">
    <source>
        <dbReference type="EMBL" id="KZD48062.1"/>
    </source>
</evidence>
<evidence type="ECO:0000313" key="2">
    <source>
        <dbReference type="Proteomes" id="UP000076482"/>
    </source>
</evidence>
<gene>
    <name evidence="1" type="ORF">B4088_6693</name>
</gene>
<protein>
    <recommendedName>
        <fullName evidence="3">Lipoprotein</fullName>
    </recommendedName>
</protein>
<dbReference type="AlphaFoldDB" id="A0A164K6M0"/>
<organism evidence="1 2">
    <name type="scientific">Bacillus cereus</name>
    <dbReference type="NCBI Taxonomy" id="1396"/>
    <lineage>
        <taxon>Bacteria</taxon>
        <taxon>Bacillati</taxon>
        <taxon>Bacillota</taxon>
        <taxon>Bacilli</taxon>
        <taxon>Bacillales</taxon>
        <taxon>Bacillaceae</taxon>
        <taxon>Bacillus</taxon>
        <taxon>Bacillus cereus group</taxon>
    </lineage>
</organism>
<dbReference type="PROSITE" id="PS51257">
    <property type="entry name" value="PROKAR_LIPOPROTEIN"/>
    <property type="match status" value="1"/>
</dbReference>
<evidence type="ECO:0008006" key="3">
    <source>
        <dbReference type="Google" id="ProtNLM"/>
    </source>
</evidence>
<reference evidence="1 2" key="1">
    <citation type="submission" date="2015-09" db="EMBL/GenBank/DDBJ databases">
        <title>Bacillus cereus food isolates.</title>
        <authorList>
            <person name="Boekhorst J."/>
        </authorList>
    </citation>
    <scope>NUCLEOTIDE SEQUENCE [LARGE SCALE GENOMIC DNA]</scope>
    <source>
        <strain evidence="1 2">B4088</strain>
    </source>
</reference>
<proteinExistence type="predicted"/>
<dbReference type="PATRIC" id="fig|1396.535.peg.6431"/>
<sequence>MKRLLLVGGVCSLLIGCELKVDGPIIKKNTFVAHDYGKEQVLSREELEYYSPWKLDVLYQEDGYTQTYEKYGKASTVNSVYYQDDKGLYAVKFDNIPNNPHPEMQNEPGTKKNIISKVKKNEKLLIWKFDAKEGDTWKAGETTYKVLKKGYTLKGTRGTYKDVVVIEKRDDHKVARVYYSYKHGMVKTESPILDYDAIKEG</sequence>
<comment type="caution">
    <text evidence="1">The sequence shown here is derived from an EMBL/GenBank/DDBJ whole genome shotgun (WGS) entry which is preliminary data.</text>
</comment>
<name>A0A164K6M0_BACCE</name>
<dbReference type="Proteomes" id="UP000076482">
    <property type="component" value="Unassembled WGS sequence"/>
</dbReference>
<accession>A0A164K6M0</accession>